<accession>A0A4U9RH59</accession>
<dbReference type="KEGG" id="hhw:NCTC503_01785"/>
<evidence type="ECO:0000256" key="2">
    <source>
        <dbReference type="ARBA" id="ARBA00023015"/>
    </source>
</evidence>
<gene>
    <name evidence="6" type="primary">cysL_1</name>
    <name evidence="6" type="ORF">NCTC503_01785</name>
</gene>
<comment type="similarity">
    <text evidence="1">Belongs to the LysR transcriptional regulatory family.</text>
</comment>
<dbReference type="OrthoDB" id="9785745at2"/>
<evidence type="ECO:0000313" key="6">
    <source>
        <dbReference type="EMBL" id="VTQ91332.1"/>
    </source>
</evidence>
<evidence type="ECO:0000256" key="1">
    <source>
        <dbReference type="ARBA" id="ARBA00009437"/>
    </source>
</evidence>
<evidence type="ECO:0000256" key="3">
    <source>
        <dbReference type="ARBA" id="ARBA00023125"/>
    </source>
</evidence>
<keyword evidence="2" id="KW-0805">Transcription regulation</keyword>
<reference evidence="6 7" key="1">
    <citation type="submission" date="2019-05" db="EMBL/GenBank/DDBJ databases">
        <authorList>
            <consortium name="Pathogen Informatics"/>
        </authorList>
    </citation>
    <scope>NUCLEOTIDE SEQUENCE [LARGE SCALE GENOMIC DNA]</scope>
    <source>
        <strain evidence="6 7">NCTC503</strain>
    </source>
</reference>
<dbReference type="InterPro" id="IPR036388">
    <property type="entry name" value="WH-like_DNA-bd_sf"/>
</dbReference>
<dbReference type="GO" id="GO:0000976">
    <property type="term" value="F:transcription cis-regulatory region binding"/>
    <property type="evidence" value="ECO:0007669"/>
    <property type="project" value="TreeGrafter"/>
</dbReference>
<dbReference type="PANTHER" id="PTHR30126">
    <property type="entry name" value="HTH-TYPE TRANSCRIPTIONAL REGULATOR"/>
    <property type="match status" value="1"/>
</dbReference>
<dbReference type="Pfam" id="PF00126">
    <property type="entry name" value="HTH_1"/>
    <property type="match status" value="1"/>
</dbReference>
<dbReference type="InterPro" id="IPR036390">
    <property type="entry name" value="WH_DNA-bd_sf"/>
</dbReference>
<dbReference type="EMBL" id="LR590481">
    <property type="protein sequence ID" value="VTQ91332.1"/>
    <property type="molecule type" value="Genomic_DNA"/>
</dbReference>
<keyword evidence="7" id="KW-1185">Reference proteome</keyword>
<dbReference type="PROSITE" id="PS50931">
    <property type="entry name" value="HTH_LYSR"/>
    <property type="match status" value="1"/>
</dbReference>
<evidence type="ECO:0000313" key="7">
    <source>
        <dbReference type="Proteomes" id="UP000308489"/>
    </source>
</evidence>
<sequence length="296" mass="34165">MLDLRIESFLAVCKNKSYTKASEELCITQPAVTQHIQFLEKNYGCKLLEYKNRELKLTKAGELFHKYALSAKANEKLIAEELKETNKKIKTLKFATTLTIGEFTISPLLGDFIKEFPEYEITMYVNNTKKVLDMLEKGEISFAIVEGLFNKANYETQLYKNANFILTAPITHPLVSKKTVLLYDLKDETIIVREKGSGSREVLERGLFDKNLTLENFKDTIEIGNVNVIKEMVKSDLGISFMYEDAAMSEINNGNIAKIEISDFIIQREFNFIHLKNHITEKDIDKFFYFFINRIS</sequence>
<dbReference type="AlphaFoldDB" id="A0A4U9RH59"/>
<dbReference type="InterPro" id="IPR005119">
    <property type="entry name" value="LysR_subst-bd"/>
</dbReference>
<dbReference type="Gene3D" id="1.10.10.10">
    <property type="entry name" value="Winged helix-like DNA-binding domain superfamily/Winged helix DNA-binding domain"/>
    <property type="match status" value="1"/>
</dbReference>
<organism evidence="6 7">
    <name type="scientific">Hathewaya histolytica</name>
    <name type="common">Clostridium histolyticum</name>
    <dbReference type="NCBI Taxonomy" id="1498"/>
    <lineage>
        <taxon>Bacteria</taxon>
        <taxon>Bacillati</taxon>
        <taxon>Bacillota</taxon>
        <taxon>Clostridia</taxon>
        <taxon>Eubacteriales</taxon>
        <taxon>Clostridiaceae</taxon>
        <taxon>Hathewaya</taxon>
    </lineage>
</organism>
<evidence type="ECO:0000259" key="5">
    <source>
        <dbReference type="PROSITE" id="PS50931"/>
    </source>
</evidence>
<proteinExistence type="inferred from homology"/>
<evidence type="ECO:0000256" key="4">
    <source>
        <dbReference type="ARBA" id="ARBA00023163"/>
    </source>
</evidence>
<dbReference type="PANTHER" id="PTHR30126:SF39">
    <property type="entry name" value="HTH-TYPE TRANSCRIPTIONAL REGULATOR CYSL"/>
    <property type="match status" value="1"/>
</dbReference>
<dbReference type="InterPro" id="IPR000847">
    <property type="entry name" value="LysR_HTH_N"/>
</dbReference>
<dbReference type="Proteomes" id="UP000308489">
    <property type="component" value="Chromosome 1"/>
</dbReference>
<dbReference type="PRINTS" id="PR00039">
    <property type="entry name" value="HTHLYSR"/>
</dbReference>
<dbReference type="RefSeq" id="WP_138210399.1">
    <property type="nucleotide sequence ID" value="NZ_CBCRUQ010000019.1"/>
</dbReference>
<protein>
    <submittedName>
        <fullName evidence="6">Transcriptional regulator LysR family</fullName>
    </submittedName>
</protein>
<dbReference type="SUPFAM" id="SSF46785">
    <property type="entry name" value="Winged helix' DNA-binding domain"/>
    <property type="match status" value="1"/>
</dbReference>
<dbReference type="Pfam" id="PF03466">
    <property type="entry name" value="LysR_substrate"/>
    <property type="match status" value="1"/>
</dbReference>
<feature type="domain" description="HTH lysR-type" evidence="5">
    <location>
        <begin position="1"/>
        <end position="58"/>
    </location>
</feature>
<dbReference type="Gene3D" id="3.40.190.10">
    <property type="entry name" value="Periplasmic binding protein-like II"/>
    <property type="match status" value="2"/>
</dbReference>
<dbReference type="GO" id="GO:0003700">
    <property type="term" value="F:DNA-binding transcription factor activity"/>
    <property type="evidence" value="ECO:0007669"/>
    <property type="project" value="InterPro"/>
</dbReference>
<dbReference type="SUPFAM" id="SSF53850">
    <property type="entry name" value="Periplasmic binding protein-like II"/>
    <property type="match status" value="1"/>
</dbReference>
<keyword evidence="4" id="KW-0804">Transcription</keyword>
<name>A0A4U9RH59_HATHI</name>
<keyword evidence="3" id="KW-0238">DNA-binding</keyword>